<comment type="catalytic activity">
    <reaction evidence="12 14">
        <text>NAD(+) + (deoxyribonucleotide)n-3'-hydroxyl + 5'-phospho-(deoxyribonucleotide)m = (deoxyribonucleotide)n+m + AMP + beta-nicotinamide D-nucleotide.</text>
        <dbReference type="EC" id="6.5.1.2"/>
    </reaction>
</comment>
<dbReference type="Gene3D" id="3.30.470.30">
    <property type="entry name" value="DNA ligase/mRNA capping enzyme"/>
    <property type="match status" value="1"/>
</dbReference>
<dbReference type="SUPFAM" id="SSF56091">
    <property type="entry name" value="DNA ligase/mRNA capping enzyme, catalytic domain"/>
    <property type="match status" value="1"/>
</dbReference>
<dbReference type="SUPFAM" id="SSF50249">
    <property type="entry name" value="Nucleic acid-binding proteins"/>
    <property type="match status" value="1"/>
</dbReference>
<comment type="cofactor">
    <cofactor evidence="14">
        <name>Mg(2+)</name>
        <dbReference type="ChEBI" id="CHEBI:18420"/>
    </cofactor>
    <cofactor evidence="14">
        <name>Mn(2+)</name>
        <dbReference type="ChEBI" id="CHEBI:29035"/>
    </cofactor>
</comment>
<organism evidence="16">
    <name type="scientific">uncultured Aureispira sp</name>
    <dbReference type="NCBI Taxonomy" id="1331704"/>
    <lineage>
        <taxon>Bacteria</taxon>
        <taxon>Pseudomonadati</taxon>
        <taxon>Bacteroidota</taxon>
        <taxon>Saprospiria</taxon>
        <taxon>Saprospirales</taxon>
        <taxon>Saprospiraceae</taxon>
        <taxon>Aureispira</taxon>
        <taxon>environmental samples</taxon>
    </lineage>
</organism>
<dbReference type="InterPro" id="IPR001357">
    <property type="entry name" value="BRCT_dom"/>
</dbReference>
<feature type="binding site" evidence="14">
    <location>
        <position position="352"/>
    </location>
    <ligand>
        <name>NAD(+)</name>
        <dbReference type="ChEBI" id="CHEBI:57540"/>
    </ligand>
</feature>
<dbReference type="GO" id="GO:0005829">
    <property type="term" value="C:cytosol"/>
    <property type="evidence" value="ECO:0007669"/>
    <property type="project" value="TreeGrafter"/>
</dbReference>
<evidence type="ECO:0000256" key="2">
    <source>
        <dbReference type="ARBA" id="ARBA00012722"/>
    </source>
</evidence>
<dbReference type="EMBL" id="CACVAQ010000020">
    <property type="protein sequence ID" value="CAA6799099.1"/>
    <property type="molecule type" value="Genomic_DNA"/>
</dbReference>
<feature type="binding site" evidence="14">
    <location>
        <position position="202"/>
    </location>
    <ligand>
        <name>NAD(+)</name>
        <dbReference type="ChEBI" id="CHEBI:57540"/>
    </ligand>
</feature>
<comment type="similarity">
    <text evidence="13 14">Belongs to the NAD-dependent DNA ligase family. LigA subfamily.</text>
</comment>
<dbReference type="Pfam" id="PF00533">
    <property type="entry name" value="BRCT"/>
    <property type="match status" value="1"/>
</dbReference>
<evidence type="ECO:0000256" key="6">
    <source>
        <dbReference type="ARBA" id="ARBA00022723"/>
    </source>
</evidence>
<dbReference type="SUPFAM" id="SSF52113">
    <property type="entry name" value="BRCT domain"/>
    <property type="match status" value="1"/>
</dbReference>
<evidence type="ECO:0000256" key="10">
    <source>
        <dbReference type="ARBA" id="ARBA00023027"/>
    </source>
</evidence>
<dbReference type="Pfam" id="PF14520">
    <property type="entry name" value="HHH_5"/>
    <property type="match status" value="1"/>
</dbReference>
<sequence>MYSDSQHKALYERSKTLLTLALASTETAAIQQIKELSEVIPYHEWRYYVLDQPILSDFEYDTLFKKLESLEALFPSLLQSSSPTQRVSNDLTDHFASVQHLTPMLSLENSYNAEDLNSFDERIRKMIGTEIPETGIEYCVEPKFDGGTIVLVYENDVLVRAATRGNGAQGDDITPNAKAIRTIPLKANFSKYGIQKVELRGEVLIRKDLFEDINKNRLKKGKQLFANTRNAATGGLRLKDPKQVKERALDAFIYQMGFATNMEGDDVLSQFEEHNQQIEALAKLGFKVPKINVERTVCKDIASVSTYCDNWQVQREAYPFEIDGMVVKVNRLDLQDLCGYTSHHPRWAIAFKFKAKQATTKLLDIDYQVGRTGAVTPVARLETVDLAGAKISNVSLHNADFIKEKDIRIGDTVLVERAGDVIPYIVKTMAELRDGSEKPVVYPTTCPVCSAELDRPEGEAVWRCINASCEALIVGKMIHFVSKNAMNIDGFGEAYIERFYKEGLLHSLADIYRLDYKTIAFFEGFGKRSAEKLQTAIEKTKNNPAHRLLYALGIRHIGRTNSKILMAEVAKIQDLAHWSLEQLCTLKDIGPIVAQQVVDLFKLPETIALLDEFEALGVNVYQLESEKKKEVALDAPLAGKTVVFTGTLTQIKRDQAKELVANAGGKAVGSVSSKLSYLVAGEKAGSKLTKAQALGISILTEQEFLTLIGQ</sequence>
<dbReference type="GO" id="GO:0006281">
    <property type="term" value="P:DNA repair"/>
    <property type="evidence" value="ECO:0007669"/>
    <property type="project" value="UniProtKB-KW"/>
</dbReference>
<feature type="binding site" evidence="14">
    <location>
        <position position="328"/>
    </location>
    <ligand>
        <name>NAD(+)</name>
        <dbReference type="ChEBI" id="CHEBI:57540"/>
    </ligand>
</feature>
<evidence type="ECO:0000256" key="4">
    <source>
        <dbReference type="ARBA" id="ARBA00022598"/>
    </source>
</evidence>
<dbReference type="NCBIfam" id="NF005932">
    <property type="entry name" value="PRK07956.1"/>
    <property type="match status" value="1"/>
</dbReference>
<protein>
    <recommendedName>
        <fullName evidence="3 14">DNA ligase</fullName>
        <ecNumber evidence="2 14">6.5.1.2</ecNumber>
    </recommendedName>
    <alternativeName>
        <fullName evidence="14">Polydeoxyribonucleotide synthase [NAD(+)]</fullName>
    </alternativeName>
</protein>
<dbReference type="Pfam" id="PF12826">
    <property type="entry name" value="HHH_2"/>
    <property type="match status" value="1"/>
</dbReference>
<proteinExistence type="inferred from homology"/>
<dbReference type="InterPro" id="IPR001679">
    <property type="entry name" value="DNA_ligase"/>
</dbReference>
<evidence type="ECO:0000256" key="3">
    <source>
        <dbReference type="ARBA" id="ARBA00013308"/>
    </source>
</evidence>
<feature type="binding site" evidence="14">
    <location>
        <position position="469"/>
    </location>
    <ligand>
        <name>Zn(2+)</name>
        <dbReference type="ChEBI" id="CHEBI:29105"/>
    </ligand>
</feature>
<evidence type="ECO:0000256" key="12">
    <source>
        <dbReference type="ARBA" id="ARBA00034005"/>
    </source>
</evidence>
<dbReference type="SMART" id="SM00532">
    <property type="entry name" value="LIGANc"/>
    <property type="match status" value="1"/>
</dbReference>
<dbReference type="PANTHER" id="PTHR23389">
    <property type="entry name" value="CHROMOSOME TRANSMISSION FIDELITY FACTOR 18"/>
    <property type="match status" value="1"/>
</dbReference>
<dbReference type="InterPro" id="IPR004149">
    <property type="entry name" value="Znf_DNAligase_C4"/>
</dbReference>
<comment type="function">
    <text evidence="1 14">DNA ligase that catalyzes the formation of phosphodiester linkages between 5'-phosphoryl and 3'-hydroxyl groups in double-stranded DNA using NAD as a coenzyme and as the energy source for the reaction. It is essential for DNA replication and repair of damaged DNA.</text>
</comment>
<dbReference type="SMART" id="SM00292">
    <property type="entry name" value="BRCT"/>
    <property type="match status" value="1"/>
</dbReference>
<keyword evidence="4 14" id="KW-0436">Ligase</keyword>
<keyword evidence="10 14" id="KW-0520">NAD</keyword>
<evidence type="ECO:0000256" key="9">
    <source>
        <dbReference type="ARBA" id="ARBA00022842"/>
    </source>
</evidence>
<dbReference type="InterPro" id="IPR013840">
    <property type="entry name" value="DNAligase_N"/>
</dbReference>
<dbReference type="Pfam" id="PF03120">
    <property type="entry name" value="OB_DNA_ligase"/>
    <property type="match status" value="1"/>
</dbReference>
<dbReference type="Gene3D" id="6.20.10.30">
    <property type="match status" value="1"/>
</dbReference>
<keyword evidence="11 14" id="KW-0234">DNA repair</keyword>
<evidence type="ECO:0000256" key="11">
    <source>
        <dbReference type="ARBA" id="ARBA00023204"/>
    </source>
</evidence>
<gene>
    <name evidence="14" type="primary">ligA</name>
    <name evidence="16" type="ORF">HELGO_WM10320</name>
</gene>
<evidence type="ECO:0000256" key="13">
    <source>
        <dbReference type="ARBA" id="ARBA00060881"/>
    </source>
</evidence>
<feature type="active site" description="N6-AMP-lysine intermediate" evidence="14">
    <location>
        <position position="143"/>
    </location>
</feature>
<dbReference type="Pfam" id="PF01653">
    <property type="entry name" value="DNA_ligase_aden"/>
    <property type="match status" value="1"/>
</dbReference>
<dbReference type="EC" id="6.5.1.2" evidence="2 14"/>
<evidence type="ECO:0000259" key="15">
    <source>
        <dbReference type="PROSITE" id="PS50172"/>
    </source>
</evidence>
<comment type="caution">
    <text evidence="14">Lacks conserved residue(s) required for the propagation of feature annotation.</text>
</comment>
<dbReference type="Gene3D" id="1.10.150.20">
    <property type="entry name" value="5' to 3' exonuclease, C-terminal subdomain"/>
    <property type="match status" value="2"/>
</dbReference>
<keyword evidence="6 14" id="KW-0479">Metal-binding</keyword>
<feature type="binding site" evidence="14">
    <location>
        <position position="449"/>
    </location>
    <ligand>
        <name>Zn(2+)</name>
        <dbReference type="ChEBI" id="CHEBI:29105"/>
    </ligand>
</feature>
<keyword evidence="8 14" id="KW-0862">Zinc</keyword>
<dbReference type="FunFam" id="2.40.50.140:FF:000012">
    <property type="entry name" value="DNA ligase"/>
    <property type="match status" value="1"/>
</dbReference>
<evidence type="ECO:0000313" key="16">
    <source>
        <dbReference type="EMBL" id="CAA6799099.1"/>
    </source>
</evidence>
<feature type="binding site" evidence="14">
    <location>
        <begin position="106"/>
        <end position="107"/>
    </location>
    <ligand>
        <name>NAD(+)</name>
        <dbReference type="ChEBI" id="CHEBI:57540"/>
    </ligand>
</feature>
<feature type="binding site" evidence="14">
    <location>
        <position position="141"/>
    </location>
    <ligand>
        <name>NAD(+)</name>
        <dbReference type="ChEBI" id="CHEBI:57540"/>
    </ligand>
</feature>
<name>A0A6S6S2I9_9BACT</name>
<dbReference type="GO" id="GO:0003911">
    <property type="term" value="F:DNA ligase (NAD+) activity"/>
    <property type="evidence" value="ECO:0007669"/>
    <property type="project" value="UniProtKB-UniRule"/>
</dbReference>
<feature type="domain" description="BRCT" evidence="15">
    <location>
        <begin position="632"/>
        <end position="710"/>
    </location>
</feature>
<dbReference type="AlphaFoldDB" id="A0A6S6S2I9"/>
<dbReference type="Gene3D" id="3.40.50.10190">
    <property type="entry name" value="BRCT domain"/>
    <property type="match status" value="1"/>
</dbReference>
<dbReference type="InterPro" id="IPR004150">
    <property type="entry name" value="NAD_DNA_ligase_OB"/>
</dbReference>
<dbReference type="CDD" id="cd17748">
    <property type="entry name" value="BRCT_DNA_ligase_like"/>
    <property type="match status" value="1"/>
</dbReference>
<feature type="binding site" evidence="14">
    <location>
        <position position="446"/>
    </location>
    <ligand>
        <name>Zn(2+)</name>
        <dbReference type="ChEBI" id="CHEBI:29105"/>
    </ligand>
</feature>
<evidence type="ECO:0000256" key="7">
    <source>
        <dbReference type="ARBA" id="ARBA00022763"/>
    </source>
</evidence>
<dbReference type="NCBIfam" id="TIGR00575">
    <property type="entry name" value="dnlj"/>
    <property type="match status" value="1"/>
</dbReference>
<evidence type="ECO:0000256" key="5">
    <source>
        <dbReference type="ARBA" id="ARBA00022705"/>
    </source>
</evidence>
<reference evidence="16" key="1">
    <citation type="submission" date="2020-01" db="EMBL/GenBank/DDBJ databases">
        <authorList>
            <person name="Meier V. D."/>
            <person name="Meier V D."/>
        </authorList>
    </citation>
    <scope>NUCLEOTIDE SEQUENCE</scope>
    <source>
        <strain evidence="16">HLG_WM_MAG_10</strain>
    </source>
</reference>
<dbReference type="PROSITE" id="PS50172">
    <property type="entry name" value="BRCT"/>
    <property type="match status" value="1"/>
</dbReference>
<dbReference type="Pfam" id="PF03119">
    <property type="entry name" value="DNA_ligase_ZBD"/>
    <property type="match status" value="1"/>
</dbReference>
<feature type="binding site" evidence="14">
    <location>
        <begin position="57"/>
        <end position="61"/>
    </location>
    <ligand>
        <name>NAD(+)</name>
        <dbReference type="ChEBI" id="CHEBI:57540"/>
    </ligand>
</feature>
<dbReference type="PIRSF" id="PIRSF001604">
    <property type="entry name" value="LigA"/>
    <property type="match status" value="1"/>
</dbReference>
<keyword evidence="5 14" id="KW-0235">DNA replication</keyword>
<dbReference type="HAMAP" id="MF_01588">
    <property type="entry name" value="DNA_ligase_A"/>
    <property type="match status" value="1"/>
</dbReference>
<dbReference type="Gene3D" id="2.40.50.140">
    <property type="entry name" value="Nucleic acid-binding proteins"/>
    <property type="match status" value="1"/>
</dbReference>
<dbReference type="InterPro" id="IPR013839">
    <property type="entry name" value="DNAligase_adenylation"/>
</dbReference>
<accession>A0A6S6S2I9</accession>
<dbReference type="Gene3D" id="1.10.287.610">
    <property type="entry name" value="Helix hairpin bin"/>
    <property type="match status" value="1"/>
</dbReference>
<dbReference type="SUPFAM" id="SSF47781">
    <property type="entry name" value="RuvA domain 2-like"/>
    <property type="match status" value="1"/>
</dbReference>
<dbReference type="InterPro" id="IPR036420">
    <property type="entry name" value="BRCT_dom_sf"/>
</dbReference>
<evidence type="ECO:0000256" key="14">
    <source>
        <dbReference type="HAMAP-Rule" id="MF_01588"/>
    </source>
</evidence>
<keyword evidence="7 14" id="KW-0227">DNA damage</keyword>
<feature type="binding site" evidence="14">
    <location>
        <position position="164"/>
    </location>
    <ligand>
        <name>NAD(+)</name>
        <dbReference type="ChEBI" id="CHEBI:57540"/>
    </ligand>
</feature>
<dbReference type="PANTHER" id="PTHR23389:SF9">
    <property type="entry name" value="DNA LIGASE"/>
    <property type="match status" value="1"/>
</dbReference>
<keyword evidence="9 14" id="KW-0460">Magnesium</keyword>
<dbReference type="CDD" id="cd00114">
    <property type="entry name" value="LIGANc"/>
    <property type="match status" value="1"/>
</dbReference>
<dbReference type="GO" id="GO:0046872">
    <property type="term" value="F:metal ion binding"/>
    <property type="evidence" value="ECO:0007669"/>
    <property type="project" value="UniProtKB-KW"/>
</dbReference>
<dbReference type="InterPro" id="IPR012340">
    <property type="entry name" value="NA-bd_OB-fold"/>
</dbReference>
<evidence type="ECO:0000256" key="8">
    <source>
        <dbReference type="ARBA" id="ARBA00022833"/>
    </source>
</evidence>
<dbReference type="InterPro" id="IPR010994">
    <property type="entry name" value="RuvA_2-like"/>
</dbReference>
<dbReference type="InterPro" id="IPR041663">
    <property type="entry name" value="DisA/LigA_HHH"/>
</dbReference>
<dbReference type="GO" id="GO:0006260">
    <property type="term" value="P:DNA replication"/>
    <property type="evidence" value="ECO:0007669"/>
    <property type="project" value="UniProtKB-KW"/>
</dbReference>
<keyword evidence="14" id="KW-0464">Manganese</keyword>
<evidence type="ECO:0000256" key="1">
    <source>
        <dbReference type="ARBA" id="ARBA00004067"/>
    </source>
</evidence>